<feature type="non-terminal residue" evidence="1">
    <location>
        <position position="1"/>
    </location>
</feature>
<evidence type="ECO:0000313" key="1">
    <source>
        <dbReference type="EMBL" id="KAG8009245.1"/>
    </source>
</evidence>
<sequence length="180" mass="20692">FQLLSVVVLVLLASVLTSCKELVQPKDCSDIRNQDKTKPSGVYTIYPLGERSAAQLVNPIPSLQVFQRRMDGSVNFYRPWDQYKVGFGRAAGEYWLGDSMAVHNKMKFSTFDKDQDTWPQNCARKYLGAFWYKNCHAANPNGVYLWGADKTHYAIGVNWYQYKGHYYSLKSISMKIRPVK</sequence>
<dbReference type="EMBL" id="CM024806">
    <property type="protein sequence ID" value="KAG8009245.1"/>
    <property type="molecule type" value="Genomic_DNA"/>
</dbReference>
<evidence type="ECO:0000313" key="2">
    <source>
        <dbReference type="Proteomes" id="UP000805704"/>
    </source>
</evidence>
<comment type="caution">
    <text evidence="1">The sequence shown here is derived from an EMBL/GenBank/DDBJ whole genome shotgun (WGS) entry which is preliminary data.</text>
</comment>
<name>A0ACB7F451_NIBAL</name>
<accession>A0ACB7F451</accession>
<dbReference type="Proteomes" id="UP000805704">
    <property type="component" value="Chromosome 18"/>
</dbReference>
<proteinExistence type="predicted"/>
<organism evidence="1 2">
    <name type="scientific">Nibea albiflora</name>
    <name type="common">Yellow drum</name>
    <name type="synonym">Corvina albiflora</name>
    <dbReference type="NCBI Taxonomy" id="240163"/>
    <lineage>
        <taxon>Eukaryota</taxon>
        <taxon>Metazoa</taxon>
        <taxon>Chordata</taxon>
        <taxon>Craniata</taxon>
        <taxon>Vertebrata</taxon>
        <taxon>Euteleostomi</taxon>
        <taxon>Actinopterygii</taxon>
        <taxon>Neopterygii</taxon>
        <taxon>Teleostei</taxon>
        <taxon>Neoteleostei</taxon>
        <taxon>Acanthomorphata</taxon>
        <taxon>Eupercaria</taxon>
        <taxon>Sciaenidae</taxon>
        <taxon>Nibea</taxon>
    </lineage>
</organism>
<protein>
    <submittedName>
        <fullName evidence="1">Tenascin</fullName>
    </submittedName>
</protein>
<gene>
    <name evidence="1" type="primary">TNC.6</name>
    <name evidence="1" type="ORF">GBF38_014703</name>
</gene>
<keyword evidence="2" id="KW-1185">Reference proteome</keyword>
<reference evidence="1" key="1">
    <citation type="submission" date="2020-04" db="EMBL/GenBank/DDBJ databases">
        <title>A chromosome-scale assembly and high-density genetic map of the yellow drum (Nibea albiflora) genome.</title>
        <authorList>
            <person name="Xu D."/>
            <person name="Zhang W."/>
            <person name="Chen R."/>
            <person name="Tan P."/>
            <person name="Wang L."/>
            <person name="Song H."/>
            <person name="Tian L."/>
            <person name="Zhu Q."/>
            <person name="Wang B."/>
        </authorList>
    </citation>
    <scope>NUCLEOTIDE SEQUENCE</scope>
    <source>
        <strain evidence="1">ZJHYS-2018</strain>
    </source>
</reference>